<evidence type="ECO:0000256" key="1">
    <source>
        <dbReference type="ARBA" id="ARBA00022490"/>
    </source>
</evidence>
<protein>
    <recommendedName>
        <fullName evidence="4">Flagellar assembly factor FliW</fullName>
    </recommendedName>
</protein>
<dbReference type="Proteomes" id="UP001597169">
    <property type="component" value="Unassembled WGS sequence"/>
</dbReference>
<comment type="subcellular location">
    <subcellularLocation>
        <location evidence="4">Cytoplasm</location>
    </subcellularLocation>
</comment>
<keyword evidence="5" id="KW-0966">Cell projection</keyword>
<dbReference type="Pfam" id="PF02623">
    <property type="entry name" value="FliW"/>
    <property type="match status" value="1"/>
</dbReference>
<evidence type="ECO:0000256" key="3">
    <source>
        <dbReference type="ARBA" id="ARBA00022845"/>
    </source>
</evidence>
<evidence type="ECO:0000256" key="2">
    <source>
        <dbReference type="ARBA" id="ARBA00022795"/>
    </source>
</evidence>
<proteinExistence type="inferred from homology"/>
<keyword evidence="4" id="KW-0143">Chaperone</keyword>
<evidence type="ECO:0000256" key="4">
    <source>
        <dbReference type="HAMAP-Rule" id="MF_01185"/>
    </source>
</evidence>
<accession>A0ABW3PZI5</accession>
<dbReference type="PANTHER" id="PTHR39190">
    <property type="entry name" value="FLAGELLAR ASSEMBLY FACTOR FLIW"/>
    <property type="match status" value="1"/>
</dbReference>
<comment type="function">
    <text evidence="4">Acts as an anti-CsrA protein, binds CsrA and prevents it from repressing translation of its target genes, one of which is flagellin. Binds to flagellin and participates in the assembly of the flagellum.</text>
</comment>
<keyword evidence="1 4" id="KW-0963">Cytoplasm</keyword>
<evidence type="ECO:0000313" key="5">
    <source>
        <dbReference type="EMBL" id="MFD1130118.1"/>
    </source>
</evidence>
<keyword evidence="2 4" id="KW-1005">Bacterial flagellum biogenesis</keyword>
<keyword evidence="5" id="KW-0282">Flagellum</keyword>
<name>A0ABW3PZI5_9BACL</name>
<keyword evidence="6" id="KW-1185">Reference proteome</keyword>
<dbReference type="PANTHER" id="PTHR39190:SF1">
    <property type="entry name" value="FLAGELLAR ASSEMBLY FACTOR FLIW"/>
    <property type="match status" value="1"/>
</dbReference>
<dbReference type="EMBL" id="JBHTKX010000002">
    <property type="protein sequence ID" value="MFD1130118.1"/>
    <property type="molecule type" value="Genomic_DNA"/>
</dbReference>
<dbReference type="InterPro" id="IPR003775">
    <property type="entry name" value="Flagellar_assembly_factor_FliW"/>
</dbReference>
<dbReference type="NCBIfam" id="NF009793">
    <property type="entry name" value="PRK13285.1-1"/>
    <property type="match status" value="1"/>
</dbReference>
<gene>
    <name evidence="4 5" type="primary">fliW</name>
    <name evidence="5" type="ORF">ACFQ3J_18270</name>
</gene>
<comment type="similarity">
    <text evidence="4">Belongs to the FliW family.</text>
</comment>
<reference evidence="6" key="1">
    <citation type="journal article" date="2019" name="Int. J. Syst. Evol. Microbiol.">
        <title>The Global Catalogue of Microorganisms (GCM) 10K type strain sequencing project: providing services to taxonomists for standard genome sequencing and annotation.</title>
        <authorList>
            <consortium name="The Broad Institute Genomics Platform"/>
            <consortium name="The Broad Institute Genome Sequencing Center for Infectious Disease"/>
            <person name="Wu L."/>
            <person name="Ma J."/>
        </authorList>
    </citation>
    <scope>NUCLEOTIDE SEQUENCE [LARGE SCALE GENOMIC DNA]</scope>
    <source>
        <strain evidence="6">CCUG 53519</strain>
    </source>
</reference>
<comment type="caution">
    <text evidence="5">The sequence shown here is derived from an EMBL/GenBank/DDBJ whole genome shotgun (WGS) entry which is preliminary data.</text>
</comment>
<organism evidence="5 6">
    <name type="scientific">Paenibacillus provencensis</name>
    <dbReference type="NCBI Taxonomy" id="441151"/>
    <lineage>
        <taxon>Bacteria</taxon>
        <taxon>Bacillati</taxon>
        <taxon>Bacillota</taxon>
        <taxon>Bacilli</taxon>
        <taxon>Bacillales</taxon>
        <taxon>Paenibacillaceae</taxon>
        <taxon>Paenibacillus</taxon>
    </lineage>
</organism>
<keyword evidence="3 4" id="KW-0810">Translation regulation</keyword>
<comment type="subunit">
    <text evidence="4">Interacts with translational regulator CsrA and flagellin(s).</text>
</comment>
<evidence type="ECO:0000313" key="6">
    <source>
        <dbReference type="Proteomes" id="UP001597169"/>
    </source>
</evidence>
<keyword evidence="5" id="KW-0969">Cilium</keyword>
<sequence>MNRSEIVSFLKGLPGFEELKKFVLEEHNEVFSYLKSTEREEVSFVVVDPFPFFPDYEFQATEEALEEIEFVDGENLEIKCIVTLHSNVQKTTANLLAPLIINANKKQGKQIVLHDNGYTAKHLLWPDVIHTEGGDR</sequence>
<dbReference type="HAMAP" id="MF_01185">
    <property type="entry name" value="FliW"/>
    <property type="match status" value="1"/>
</dbReference>
<dbReference type="SUPFAM" id="SSF141457">
    <property type="entry name" value="BH3618-like"/>
    <property type="match status" value="1"/>
</dbReference>
<dbReference type="InterPro" id="IPR024046">
    <property type="entry name" value="Flagellar_assmbl_FliW_dom_sf"/>
</dbReference>
<dbReference type="RefSeq" id="WP_251582870.1">
    <property type="nucleotide sequence ID" value="NZ_JBHTKX010000002.1"/>
</dbReference>
<dbReference type="Gene3D" id="2.30.290.10">
    <property type="entry name" value="BH3618-like"/>
    <property type="match status" value="1"/>
</dbReference>